<comment type="similarity">
    <text evidence="8">Belongs to the bacterial reverse transcriptase family.</text>
</comment>
<dbReference type="InterPro" id="IPR013597">
    <property type="entry name" value="Mat_intron_G2"/>
</dbReference>
<dbReference type="AlphaFoldDB" id="A0A3S0C5C8"/>
<evidence type="ECO:0000256" key="5">
    <source>
        <dbReference type="ARBA" id="ARBA00022842"/>
    </source>
</evidence>
<keyword evidence="7" id="KW-0051">Antiviral defense</keyword>
<keyword evidence="12" id="KW-1185">Reference proteome</keyword>
<gene>
    <name evidence="11" type="primary">ltrA</name>
    <name evidence="11" type="ORF">EHW67_18885</name>
</gene>
<dbReference type="EC" id="2.7.7.49" evidence="1"/>
<evidence type="ECO:0000256" key="2">
    <source>
        <dbReference type="ARBA" id="ARBA00022679"/>
    </source>
</evidence>
<dbReference type="InterPro" id="IPR000123">
    <property type="entry name" value="Reverse_transcriptase_msDNA"/>
</dbReference>
<comment type="caution">
    <text evidence="11">The sequence shown here is derived from an EMBL/GenBank/DDBJ whole genome shotgun (WGS) entry which is preliminary data.</text>
</comment>
<reference evidence="11 12" key="1">
    <citation type="submission" date="2018-11" db="EMBL/GenBank/DDBJ databases">
        <title>Arenibacter aquaticus sp.nov., a marine bacterium isolated from surface seawater in the South China Sea.</title>
        <authorList>
            <person name="Guo J."/>
            <person name="Sun J."/>
        </authorList>
    </citation>
    <scope>NUCLEOTIDE SEQUENCE [LARGE SCALE GENOMIC DNA]</scope>
    <source>
        <strain evidence="11 12">GUO666</strain>
    </source>
</reference>
<evidence type="ECO:0000259" key="10">
    <source>
        <dbReference type="PROSITE" id="PS50878"/>
    </source>
</evidence>
<organism evidence="11 12">
    <name type="scientific">Arenibacter aquaticus</name>
    <dbReference type="NCBI Taxonomy" id="2489054"/>
    <lineage>
        <taxon>Bacteria</taxon>
        <taxon>Pseudomonadati</taxon>
        <taxon>Bacteroidota</taxon>
        <taxon>Flavobacteriia</taxon>
        <taxon>Flavobacteriales</taxon>
        <taxon>Flavobacteriaceae</taxon>
        <taxon>Arenibacter</taxon>
    </lineage>
</organism>
<dbReference type="EMBL" id="RQPJ01000021">
    <property type="protein sequence ID" value="RTE52467.1"/>
    <property type="molecule type" value="Genomic_DNA"/>
</dbReference>
<evidence type="ECO:0000256" key="6">
    <source>
        <dbReference type="ARBA" id="ARBA00022918"/>
    </source>
</evidence>
<comment type="catalytic activity">
    <reaction evidence="9">
        <text>DNA(n) + a 2'-deoxyribonucleoside 5'-triphosphate = DNA(n+1) + diphosphate</text>
        <dbReference type="Rhea" id="RHEA:22508"/>
        <dbReference type="Rhea" id="RHEA-COMP:17339"/>
        <dbReference type="Rhea" id="RHEA-COMP:17340"/>
        <dbReference type="ChEBI" id="CHEBI:33019"/>
        <dbReference type="ChEBI" id="CHEBI:61560"/>
        <dbReference type="ChEBI" id="CHEBI:173112"/>
        <dbReference type="EC" id="2.7.7.49"/>
    </reaction>
</comment>
<dbReference type="NCBIfam" id="TIGR04416">
    <property type="entry name" value="group_II_RT_mat"/>
    <property type="match status" value="1"/>
</dbReference>
<dbReference type="GO" id="GO:0046872">
    <property type="term" value="F:metal ion binding"/>
    <property type="evidence" value="ECO:0007669"/>
    <property type="project" value="UniProtKB-KW"/>
</dbReference>
<dbReference type="Pfam" id="PF00078">
    <property type="entry name" value="RVT_1"/>
    <property type="match status" value="1"/>
</dbReference>
<protein>
    <recommendedName>
        <fullName evidence="1">RNA-directed DNA polymerase</fullName>
        <ecNumber evidence="1">2.7.7.49</ecNumber>
    </recommendedName>
</protein>
<dbReference type="SUPFAM" id="SSF56672">
    <property type="entry name" value="DNA/RNA polymerases"/>
    <property type="match status" value="1"/>
</dbReference>
<evidence type="ECO:0000256" key="7">
    <source>
        <dbReference type="ARBA" id="ARBA00023118"/>
    </source>
</evidence>
<keyword evidence="2 11" id="KW-0808">Transferase</keyword>
<proteinExistence type="inferred from homology"/>
<dbReference type="InterPro" id="IPR043502">
    <property type="entry name" value="DNA/RNA_pol_sf"/>
</dbReference>
<dbReference type="RefSeq" id="WP_126164152.1">
    <property type="nucleotide sequence ID" value="NZ_RQPJ01000021.1"/>
</dbReference>
<dbReference type="PRINTS" id="PR00866">
    <property type="entry name" value="RNADNAPOLMS"/>
</dbReference>
<dbReference type="PANTHER" id="PTHR34047">
    <property type="entry name" value="NUCLEAR INTRON MATURASE 1, MITOCHONDRIAL-RELATED"/>
    <property type="match status" value="1"/>
</dbReference>
<dbReference type="Proteomes" id="UP000267585">
    <property type="component" value="Unassembled WGS sequence"/>
</dbReference>
<keyword evidence="5" id="KW-0460">Magnesium</keyword>
<dbReference type="InterPro" id="IPR051083">
    <property type="entry name" value="GrpII_Intron_Splice-Mob/Def"/>
</dbReference>
<dbReference type="Pfam" id="PF08388">
    <property type="entry name" value="GIIM"/>
    <property type="match status" value="1"/>
</dbReference>
<accession>A0A3S0C5C8</accession>
<name>A0A3S0C5C8_9FLAO</name>
<evidence type="ECO:0000256" key="3">
    <source>
        <dbReference type="ARBA" id="ARBA00022695"/>
    </source>
</evidence>
<dbReference type="CDD" id="cd01651">
    <property type="entry name" value="RT_G2_intron"/>
    <property type="match status" value="1"/>
</dbReference>
<keyword evidence="4" id="KW-0479">Metal-binding</keyword>
<keyword evidence="6 11" id="KW-0695">RNA-directed DNA polymerase</keyword>
<evidence type="ECO:0000256" key="9">
    <source>
        <dbReference type="ARBA" id="ARBA00048173"/>
    </source>
</evidence>
<dbReference type="OrthoDB" id="9780724at2"/>
<dbReference type="InterPro" id="IPR043128">
    <property type="entry name" value="Rev_trsase/Diguanyl_cyclase"/>
</dbReference>
<keyword evidence="3 11" id="KW-0548">Nucleotidyltransferase</keyword>
<sequence length="420" mass="49033">MNSWNETKSIPISRQMVWEAYQKVRSNQGSAGVDAVSIQEYDTNRSKHLYKLWNRMASGSYFPPPVKEVEIPKKDGSIRKLGVPTISDRVGQMVIKMFIEPRLEAVFSPNSYGYRPNRNAHQALQKVRENCWKQDWVIDLDIKGFFDNIDHQKLMLAVKKHVPENWVVLYIGRWLEAPVFTTSGQLVQKEGKGTPQGGVISPLLANLFLHYAFDKWLENANADVQFARYADDAIVHCKSKAHAKQILNAVHLRMESVGLELHAQKTKIVYCRDYRRKGKHPIVKFDFLGYSFQPRSAFSKKTKKMFLGYDCAISISSRKRIADKLGELNVNRLNFRSIVGVAQYLNPMIRGWVRYYGKFKMYELTKVFRLLSARLVWWARRKYKRYKTSMGKAYKWLTTVRKQFPTLFYHWRLSEINVVA</sequence>
<evidence type="ECO:0000256" key="4">
    <source>
        <dbReference type="ARBA" id="ARBA00022723"/>
    </source>
</evidence>
<dbReference type="PANTHER" id="PTHR34047:SF3">
    <property type="entry name" value="BLR2052 PROTEIN"/>
    <property type="match status" value="1"/>
</dbReference>
<dbReference type="GO" id="GO:0003723">
    <property type="term" value="F:RNA binding"/>
    <property type="evidence" value="ECO:0007669"/>
    <property type="project" value="InterPro"/>
</dbReference>
<dbReference type="GO" id="GO:0051607">
    <property type="term" value="P:defense response to virus"/>
    <property type="evidence" value="ECO:0007669"/>
    <property type="project" value="UniProtKB-KW"/>
</dbReference>
<dbReference type="PROSITE" id="PS50878">
    <property type="entry name" value="RT_POL"/>
    <property type="match status" value="1"/>
</dbReference>
<evidence type="ECO:0000313" key="12">
    <source>
        <dbReference type="Proteomes" id="UP000267585"/>
    </source>
</evidence>
<dbReference type="InterPro" id="IPR030931">
    <property type="entry name" value="Group_II_RT_mat"/>
</dbReference>
<dbReference type="GO" id="GO:0003964">
    <property type="term" value="F:RNA-directed DNA polymerase activity"/>
    <property type="evidence" value="ECO:0007669"/>
    <property type="project" value="UniProtKB-KW"/>
</dbReference>
<evidence type="ECO:0000313" key="11">
    <source>
        <dbReference type="EMBL" id="RTE52467.1"/>
    </source>
</evidence>
<evidence type="ECO:0000256" key="8">
    <source>
        <dbReference type="ARBA" id="ARBA00034120"/>
    </source>
</evidence>
<dbReference type="Gene3D" id="3.30.70.270">
    <property type="match status" value="1"/>
</dbReference>
<evidence type="ECO:0000256" key="1">
    <source>
        <dbReference type="ARBA" id="ARBA00012493"/>
    </source>
</evidence>
<feature type="domain" description="Reverse transcriptase" evidence="10">
    <location>
        <begin position="52"/>
        <end position="292"/>
    </location>
</feature>
<dbReference type="InterPro" id="IPR000477">
    <property type="entry name" value="RT_dom"/>
</dbReference>